<evidence type="ECO:0000259" key="4">
    <source>
        <dbReference type="Pfam" id="PF13193"/>
    </source>
</evidence>
<dbReference type="GO" id="GO:0043041">
    <property type="term" value="P:amino acid activation for nonribosomal peptide biosynthetic process"/>
    <property type="evidence" value="ECO:0007669"/>
    <property type="project" value="TreeGrafter"/>
</dbReference>
<comment type="caution">
    <text evidence="5">The sequence shown here is derived from an EMBL/GenBank/DDBJ whole genome shotgun (WGS) entry which is preliminary data.</text>
</comment>
<feature type="domain" description="AMP-dependent synthetase/ligase" evidence="3">
    <location>
        <begin position="2"/>
        <end position="337"/>
    </location>
</feature>
<feature type="domain" description="AMP-binding enzyme C-terminal" evidence="4">
    <location>
        <begin position="394"/>
        <end position="469"/>
    </location>
</feature>
<dbReference type="InterPro" id="IPR045851">
    <property type="entry name" value="AMP-bd_C_sf"/>
</dbReference>
<dbReference type="Gene3D" id="3.40.50.980">
    <property type="match status" value="2"/>
</dbReference>
<dbReference type="EMBL" id="JAFCNB010000023">
    <property type="protein sequence ID" value="MBP2707784.1"/>
    <property type="molecule type" value="Genomic_DNA"/>
</dbReference>
<evidence type="ECO:0000313" key="5">
    <source>
        <dbReference type="EMBL" id="MBP2707784.1"/>
    </source>
</evidence>
<dbReference type="FunFam" id="3.30.300.30:FF:000010">
    <property type="entry name" value="Enterobactin synthetase component F"/>
    <property type="match status" value="1"/>
</dbReference>
<protein>
    <submittedName>
        <fullName evidence="5">Amino acid adenylation domain-containing protein</fullName>
    </submittedName>
</protein>
<dbReference type="Proteomes" id="UP000674234">
    <property type="component" value="Unassembled WGS sequence"/>
</dbReference>
<accession>A0A940WVR9</accession>
<dbReference type="InterPro" id="IPR020845">
    <property type="entry name" value="AMP-binding_CS"/>
</dbReference>
<dbReference type="Gene3D" id="3.30.300.30">
    <property type="match status" value="1"/>
</dbReference>
<dbReference type="InterPro" id="IPR010071">
    <property type="entry name" value="AA_adenyl_dom"/>
</dbReference>
<dbReference type="GO" id="GO:0005737">
    <property type="term" value="C:cytoplasm"/>
    <property type="evidence" value="ECO:0007669"/>
    <property type="project" value="TreeGrafter"/>
</dbReference>
<keyword evidence="2" id="KW-0597">Phosphoprotein</keyword>
<dbReference type="Pfam" id="PF00501">
    <property type="entry name" value="AMP-binding"/>
    <property type="match status" value="1"/>
</dbReference>
<dbReference type="RefSeq" id="WP_210159048.1">
    <property type="nucleotide sequence ID" value="NZ_JAFCNB010000023.1"/>
</dbReference>
<evidence type="ECO:0000256" key="1">
    <source>
        <dbReference type="ARBA" id="ARBA00022450"/>
    </source>
</evidence>
<dbReference type="InterPro" id="IPR025110">
    <property type="entry name" value="AMP-bd_C"/>
</dbReference>
<keyword evidence="1" id="KW-0596">Phosphopantetheine</keyword>
<name>A0A940WVR9_9ACTN</name>
<dbReference type="NCBIfam" id="TIGR01733">
    <property type="entry name" value="AA-adenyl-dom"/>
    <property type="match status" value="1"/>
</dbReference>
<dbReference type="Gene3D" id="2.30.38.10">
    <property type="entry name" value="Luciferase, Domain 3"/>
    <property type="match status" value="1"/>
</dbReference>
<dbReference type="CDD" id="cd12117">
    <property type="entry name" value="A_NRPS_Srf_like"/>
    <property type="match status" value="1"/>
</dbReference>
<dbReference type="FunFam" id="3.40.50.980:FF:000001">
    <property type="entry name" value="Non-ribosomal peptide synthetase"/>
    <property type="match status" value="1"/>
</dbReference>
<dbReference type="Pfam" id="PF13193">
    <property type="entry name" value="AMP-binding_C"/>
    <property type="match status" value="1"/>
</dbReference>
<dbReference type="InterPro" id="IPR000873">
    <property type="entry name" value="AMP-dep_synth/lig_dom"/>
</dbReference>
<evidence type="ECO:0000259" key="3">
    <source>
        <dbReference type="Pfam" id="PF00501"/>
    </source>
</evidence>
<dbReference type="SUPFAM" id="SSF56801">
    <property type="entry name" value="Acetyl-CoA synthetase-like"/>
    <property type="match status" value="1"/>
</dbReference>
<dbReference type="AlphaFoldDB" id="A0A940WVR9"/>
<dbReference type="GO" id="GO:0044550">
    <property type="term" value="P:secondary metabolite biosynthetic process"/>
    <property type="evidence" value="ECO:0007669"/>
    <property type="project" value="TreeGrafter"/>
</dbReference>
<dbReference type="PANTHER" id="PTHR45527:SF1">
    <property type="entry name" value="FATTY ACID SYNTHASE"/>
    <property type="match status" value="1"/>
</dbReference>
<sequence>MPGAVAVEDDEDCLTYAELDQRATELARLIVDRGGQGGFIGVLLGRSTRTIVALLAVLKAGAAYVPLDPAYPQARLLGLIEQCGTTLVLTTAAHDPAGDLGVDLILLDEERHVAAAGPFAEPERRPSDPAYVMFTSGTTGRPKAVVVSHHNIVNLATGADYVDLSPARTLLQFAPISFDASTFEIWGALLNGAKLVVAPEDLLGSDRIGEMLAHHKVDTMWLTSALFHRIVDTDLPALEPVTQLLAGGDVLSADHVRRALAAVPGRAVVNGYGPTETTTFACCHRVSAVEDVGHPVPIGRAIPGARLWIMTEEGVPAPPGEAGELWIAGDGVSLGYLGDPDESSRRFVPEPGRPDSRAYRSGDLVLLRGDGLLEFLGRIDDQVKVRGYRIEPAEVEAALVEQPTIRRAVVTAQEFRPGDKRLVAYLVLSPGADLRVPQLRRALSARLPSYLVPARYVVLDDLPITRNGKVDRRALPVPEWMAPTPREPLR</sequence>
<dbReference type="PANTHER" id="PTHR45527">
    <property type="entry name" value="NONRIBOSOMAL PEPTIDE SYNTHETASE"/>
    <property type="match status" value="1"/>
</dbReference>
<keyword evidence="6" id="KW-1185">Reference proteome</keyword>
<dbReference type="GO" id="GO:0031177">
    <property type="term" value="F:phosphopantetheine binding"/>
    <property type="evidence" value="ECO:0007669"/>
    <property type="project" value="TreeGrafter"/>
</dbReference>
<evidence type="ECO:0000256" key="2">
    <source>
        <dbReference type="ARBA" id="ARBA00022553"/>
    </source>
</evidence>
<reference evidence="5" key="1">
    <citation type="submission" date="2021-02" db="EMBL/GenBank/DDBJ databases">
        <title>Draft genome sequence of Microbispora sp. RL4-1S isolated from rice leaves in Thailand.</title>
        <authorList>
            <person name="Muangham S."/>
            <person name="Duangmal K."/>
        </authorList>
    </citation>
    <scope>NUCLEOTIDE SEQUENCE</scope>
    <source>
        <strain evidence="5">RL4-1S</strain>
    </source>
</reference>
<proteinExistence type="predicted"/>
<gene>
    <name evidence="5" type="ORF">JOL79_28790</name>
</gene>
<dbReference type="PROSITE" id="PS00455">
    <property type="entry name" value="AMP_BINDING"/>
    <property type="match status" value="1"/>
</dbReference>
<evidence type="ECO:0000313" key="6">
    <source>
        <dbReference type="Proteomes" id="UP000674234"/>
    </source>
</evidence>
<organism evidence="5 6">
    <name type="scientific">Microbispora oryzae</name>
    <dbReference type="NCBI Taxonomy" id="2806554"/>
    <lineage>
        <taxon>Bacteria</taxon>
        <taxon>Bacillati</taxon>
        <taxon>Actinomycetota</taxon>
        <taxon>Actinomycetes</taxon>
        <taxon>Streptosporangiales</taxon>
        <taxon>Streptosporangiaceae</taxon>
        <taxon>Microbispora</taxon>
    </lineage>
</organism>